<evidence type="ECO:0000256" key="1">
    <source>
        <dbReference type="ARBA" id="ARBA00005495"/>
    </source>
</evidence>
<keyword evidence="2" id="KW-0479">Metal-binding</keyword>
<accession>A0A2Z4FJS8</accession>
<gene>
    <name evidence="5" type="ORF">DN745_07650</name>
</gene>
<dbReference type="OrthoDB" id="327703at2"/>
<dbReference type="EMBL" id="CP030032">
    <property type="protein sequence ID" value="AWV89221.1"/>
    <property type="molecule type" value="Genomic_DNA"/>
</dbReference>
<evidence type="ECO:0000256" key="3">
    <source>
        <dbReference type="ARBA" id="ARBA00022833"/>
    </source>
</evidence>
<dbReference type="SUPFAM" id="SSF51316">
    <property type="entry name" value="Mss4-like"/>
    <property type="match status" value="1"/>
</dbReference>
<proteinExistence type="inferred from homology"/>
<evidence type="ECO:0000256" key="2">
    <source>
        <dbReference type="ARBA" id="ARBA00022723"/>
    </source>
</evidence>
<feature type="domain" description="CENP-V/GFA" evidence="4">
    <location>
        <begin position="8"/>
        <end position="101"/>
    </location>
</feature>
<dbReference type="KEGG" id="bsed:DN745_07650"/>
<evidence type="ECO:0000313" key="6">
    <source>
        <dbReference type="Proteomes" id="UP000249799"/>
    </source>
</evidence>
<reference evidence="5 6" key="1">
    <citation type="submission" date="2018-06" db="EMBL/GenBank/DDBJ databases">
        <title>Lujinxingia sediminis gen. nov. sp. nov., a new facultative anaerobic member of the class Deltaproteobacteria, and proposal of Lujinxingaceae fam. nov.</title>
        <authorList>
            <person name="Guo L.-Y."/>
            <person name="Li C.-M."/>
            <person name="Wang S."/>
            <person name="Du Z.-J."/>
        </authorList>
    </citation>
    <scope>NUCLEOTIDE SEQUENCE [LARGE SCALE GENOMIC DNA]</scope>
    <source>
        <strain evidence="5 6">FA350</strain>
    </source>
</reference>
<dbReference type="InterPro" id="IPR011057">
    <property type="entry name" value="Mss4-like_sf"/>
</dbReference>
<dbReference type="Pfam" id="PF04828">
    <property type="entry name" value="GFA"/>
    <property type="match status" value="1"/>
</dbReference>
<dbReference type="Gene3D" id="3.90.1590.10">
    <property type="entry name" value="glutathione-dependent formaldehyde- activating enzyme (gfa)"/>
    <property type="match status" value="1"/>
</dbReference>
<dbReference type="GO" id="GO:0046872">
    <property type="term" value="F:metal ion binding"/>
    <property type="evidence" value="ECO:0007669"/>
    <property type="project" value="UniProtKB-KW"/>
</dbReference>
<evidence type="ECO:0000259" key="4">
    <source>
        <dbReference type="Pfam" id="PF04828"/>
    </source>
</evidence>
<keyword evidence="6" id="KW-1185">Reference proteome</keyword>
<comment type="similarity">
    <text evidence="1">Belongs to the Gfa family.</text>
</comment>
<name>A0A2Z4FJS8_9DELT</name>
<keyword evidence="3" id="KW-0862">Zinc</keyword>
<dbReference type="RefSeq" id="WP_111333539.1">
    <property type="nucleotide sequence ID" value="NZ_CP030032.1"/>
</dbReference>
<dbReference type="Proteomes" id="UP000249799">
    <property type="component" value="Chromosome"/>
</dbReference>
<dbReference type="InterPro" id="IPR006913">
    <property type="entry name" value="CENP-V/GFA"/>
</dbReference>
<dbReference type="GO" id="GO:0016846">
    <property type="term" value="F:carbon-sulfur lyase activity"/>
    <property type="evidence" value="ECO:0007669"/>
    <property type="project" value="InterPro"/>
</dbReference>
<sequence length="178" mass="19513">MATDTPLTCACGHTRMDVTGDPIASVECCCTSCRNAGARMQQLAGAPSFLTDYGATPFVMYRKDRVRIVAGQDTLKSYRLRPEASTRRVIASCCNTPLFLEFEKGHWLSLYAEIWAEGAAPPPTMRTMTGDLPDGTQPPADIPNPRTHNIGFYAKLLGAWVAMGFRVPQMPALEEIEL</sequence>
<organism evidence="5 6">
    <name type="scientific">Bradymonas sediminis</name>
    <dbReference type="NCBI Taxonomy" id="1548548"/>
    <lineage>
        <taxon>Bacteria</taxon>
        <taxon>Deltaproteobacteria</taxon>
        <taxon>Bradymonadales</taxon>
        <taxon>Bradymonadaceae</taxon>
        <taxon>Bradymonas</taxon>
    </lineage>
</organism>
<evidence type="ECO:0000313" key="5">
    <source>
        <dbReference type="EMBL" id="AWV89221.1"/>
    </source>
</evidence>
<protein>
    <recommendedName>
        <fullName evidence="4">CENP-V/GFA domain-containing protein</fullName>
    </recommendedName>
</protein>
<dbReference type="AlphaFoldDB" id="A0A2Z4FJS8"/>